<dbReference type="FunFam" id="3.30.200.20:FF:000009">
    <property type="entry name" value="Glycogen synthase kinase-3 beta"/>
    <property type="match status" value="1"/>
</dbReference>
<feature type="domain" description="Protein kinase" evidence="17">
    <location>
        <begin position="72"/>
        <end position="356"/>
    </location>
</feature>
<evidence type="ECO:0000256" key="9">
    <source>
        <dbReference type="ARBA" id="ARBA00022833"/>
    </source>
</evidence>
<evidence type="ECO:0000256" key="15">
    <source>
        <dbReference type="PROSITE-ProRule" id="PRU10141"/>
    </source>
</evidence>
<dbReference type="Gene3D" id="1.10.510.10">
    <property type="entry name" value="Transferase(Phosphotransferase) domain 1"/>
    <property type="match status" value="1"/>
</dbReference>
<dbReference type="GO" id="GO:0005634">
    <property type="term" value="C:nucleus"/>
    <property type="evidence" value="ECO:0007669"/>
    <property type="project" value="TreeGrafter"/>
</dbReference>
<evidence type="ECO:0000256" key="4">
    <source>
        <dbReference type="ARBA" id="ARBA00022679"/>
    </source>
</evidence>
<evidence type="ECO:0000256" key="14">
    <source>
        <dbReference type="PROSITE-ProRule" id="PRU00723"/>
    </source>
</evidence>
<dbReference type="Pfam" id="PF00642">
    <property type="entry name" value="zf-CCCH"/>
    <property type="match status" value="1"/>
</dbReference>
<evidence type="ECO:0000313" key="19">
    <source>
        <dbReference type="EMBL" id="CAD6232270.1"/>
    </source>
</evidence>
<dbReference type="SMART" id="SM00220">
    <property type="entry name" value="S_TKc"/>
    <property type="match status" value="1"/>
</dbReference>
<dbReference type="GO" id="GO:0005737">
    <property type="term" value="C:cytoplasm"/>
    <property type="evidence" value="ECO:0007669"/>
    <property type="project" value="TreeGrafter"/>
</dbReference>
<dbReference type="PANTHER" id="PTHR24057">
    <property type="entry name" value="GLYCOGEN SYNTHASE KINASE-3 ALPHA"/>
    <property type="match status" value="1"/>
</dbReference>
<dbReference type="InterPro" id="IPR000571">
    <property type="entry name" value="Znf_CCCH"/>
</dbReference>
<dbReference type="SUPFAM" id="SSF57667">
    <property type="entry name" value="beta-beta-alpha zinc fingers"/>
    <property type="match status" value="1"/>
</dbReference>
<comment type="caution">
    <text evidence="19">The sequence shown here is derived from an EMBL/GenBank/DDBJ whole genome shotgun (WGS) entry which is preliminary data.</text>
</comment>
<keyword evidence="7 14" id="KW-0863">Zinc-finger</keyword>
<dbReference type="InterPro" id="IPR013085">
    <property type="entry name" value="U1-CZ_Znf_C2H2"/>
</dbReference>
<evidence type="ECO:0000256" key="2">
    <source>
        <dbReference type="ARBA" id="ARBA00012513"/>
    </source>
</evidence>
<keyword evidence="11" id="KW-0238">DNA-binding</keyword>
<dbReference type="InterPro" id="IPR000719">
    <property type="entry name" value="Prot_kinase_dom"/>
</dbReference>
<comment type="catalytic activity">
    <reaction evidence="12">
        <text>L-threonyl-[protein] + ATP = O-phospho-L-threonyl-[protein] + ADP + H(+)</text>
        <dbReference type="Rhea" id="RHEA:46608"/>
        <dbReference type="Rhea" id="RHEA-COMP:11060"/>
        <dbReference type="Rhea" id="RHEA-COMP:11605"/>
        <dbReference type="ChEBI" id="CHEBI:15378"/>
        <dbReference type="ChEBI" id="CHEBI:30013"/>
        <dbReference type="ChEBI" id="CHEBI:30616"/>
        <dbReference type="ChEBI" id="CHEBI:61977"/>
        <dbReference type="ChEBI" id="CHEBI:456216"/>
        <dbReference type="EC" id="2.7.11.1"/>
    </reaction>
</comment>
<dbReference type="EMBL" id="CAJGYO010000005">
    <property type="protein sequence ID" value="CAD6232270.1"/>
    <property type="molecule type" value="Genomic_DNA"/>
</dbReference>
<evidence type="ECO:0000256" key="11">
    <source>
        <dbReference type="ARBA" id="ARBA00023125"/>
    </source>
</evidence>
<dbReference type="GO" id="GO:0007165">
    <property type="term" value="P:signal transduction"/>
    <property type="evidence" value="ECO:0007669"/>
    <property type="project" value="TreeGrafter"/>
</dbReference>
<evidence type="ECO:0000256" key="8">
    <source>
        <dbReference type="ARBA" id="ARBA00022777"/>
    </source>
</evidence>
<dbReference type="InterPro" id="IPR017441">
    <property type="entry name" value="Protein_kinase_ATP_BS"/>
</dbReference>
<dbReference type="SUPFAM" id="SSF90229">
    <property type="entry name" value="CCCH zinc finger"/>
    <property type="match status" value="1"/>
</dbReference>
<keyword evidence="4" id="KW-0808">Transferase</keyword>
<dbReference type="SMART" id="SM00451">
    <property type="entry name" value="ZnF_U1"/>
    <property type="match status" value="1"/>
</dbReference>
<sequence>MASAGVAPSGYKNSSSTSIGVEKLQDQMNEIKIRDDKEVEATIINGKGTETGHIIVTTTGGKNGQPKQTVSYMAERIVGQGSFGIVFQAKCLETGETVAIKKVLQDKRYKNRELQTMRLLDHPNVVALKHCFFSTTEKDELYLNLVLEYVPETVHRVVKHHNKMNQRMPLIYVKLYMYQICRALAYIHGTIGVCHRDIKPQNLLVNPHTHQLKLCDFGSAKVLVKGEPNISYICSRYYRAPELIFGATEYTTAIDIWSAGCVLAELMLGQPLFPGESGVDQLVEIIKVLGTPTREEIKCMNPNYTEFKFPQIKAHPWHKVFHKRMPPEAVDLVSRLLQYSPNLRCTAVEALVHPFFDELRDPNTRLPNGRFLPPLFNFKAHGSVAADLQRAELPTPNRMPLGKYYCDYCDKQFQDTPAARRRHLQGVQHQRARALWYDSIRHQEQHGGASSLLLPDGTLAKGICHHFVRTGACKYGDSCRYFHPKPDGVNPALAAPGPGSGPGPMVQQSDFIGNQPNFVGYQGADRNSSSGNILGVHSSWGNLPPSLQPPPEGGYPPLPFIDWG</sequence>
<dbReference type="GO" id="GO:0003677">
    <property type="term" value="F:DNA binding"/>
    <property type="evidence" value="ECO:0007669"/>
    <property type="project" value="UniProtKB-KW"/>
</dbReference>
<dbReference type="Gene3D" id="3.30.160.60">
    <property type="entry name" value="Classic Zinc Finger"/>
    <property type="match status" value="1"/>
</dbReference>
<evidence type="ECO:0000256" key="7">
    <source>
        <dbReference type="ARBA" id="ARBA00022771"/>
    </source>
</evidence>
<dbReference type="AlphaFoldDB" id="A0A811P280"/>
<dbReference type="GO" id="GO:0008270">
    <property type="term" value="F:zinc ion binding"/>
    <property type="evidence" value="ECO:0007669"/>
    <property type="project" value="UniProtKB-KW"/>
</dbReference>
<keyword evidence="5 14" id="KW-0479">Metal-binding</keyword>
<evidence type="ECO:0000256" key="10">
    <source>
        <dbReference type="ARBA" id="ARBA00022840"/>
    </source>
</evidence>
<evidence type="ECO:0000256" key="13">
    <source>
        <dbReference type="ARBA" id="ARBA00048679"/>
    </source>
</evidence>
<keyword evidence="8" id="KW-0418">Kinase</keyword>
<dbReference type="Gene3D" id="3.30.200.20">
    <property type="entry name" value="Phosphorylase Kinase, domain 1"/>
    <property type="match status" value="1"/>
</dbReference>
<dbReference type="InterPro" id="IPR050591">
    <property type="entry name" value="GSK-3"/>
</dbReference>
<dbReference type="PROSITE" id="PS00108">
    <property type="entry name" value="PROTEIN_KINASE_ST"/>
    <property type="match status" value="1"/>
</dbReference>
<comment type="similarity">
    <text evidence="1">Belongs to the protein kinase superfamily. CMGC Ser/Thr protein kinase family. GSK-3 subfamily.</text>
</comment>
<dbReference type="GO" id="GO:0004674">
    <property type="term" value="F:protein serine/threonine kinase activity"/>
    <property type="evidence" value="ECO:0007669"/>
    <property type="project" value="UniProtKB-KW"/>
</dbReference>
<dbReference type="GO" id="GO:0030154">
    <property type="term" value="P:cell differentiation"/>
    <property type="evidence" value="ECO:0007669"/>
    <property type="project" value="TreeGrafter"/>
</dbReference>
<evidence type="ECO:0000259" key="17">
    <source>
        <dbReference type="PROSITE" id="PS50011"/>
    </source>
</evidence>
<evidence type="ECO:0000259" key="18">
    <source>
        <dbReference type="PROSITE" id="PS50103"/>
    </source>
</evidence>
<feature type="region of interest" description="Disordered" evidence="16">
    <location>
        <begin position="543"/>
        <end position="564"/>
    </location>
</feature>
<dbReference type="Pfam" id="PF00069">
    <property type="entry name" value="Pkinase"/>
    <property type="match status" value="1"/>
</dbReference>
<keyword evidence="6 15" id="KW-0547">Nucleotide-binding</keyword>
<gene>
    <name evidence="19" type="ORF">NCGR_LOCUS21955</name>
</gene>
<accession>A0A811P280</accession>
<dbReference type="PROSITE" id="PS50103">
    <property type="entry name" value="ZF_C3H1"/>
    <property type="match status" value="1"/>
</dbReference>
<dbReference type="InterPro" id="IPR008271">
    <property type="entry name" value="Ser/Thr_kinase_AS"/>
</dbReference>
<feature type="binding site" evidence="15">
    <location>
        <position position="102"/>
    </location>
    <ligand>
        <name>ATP</name>
        <dbReference type="ChEBI" id="CHEBI:30616"/>
    </ligand>
</feature>
<dbReference type="InterPro" id="IPR039192">
    <property type="entry name" value="STKc_GSK3"/>
</dbReference>
<dbReference type="PROSITE" id="PS00107">
    <property type="entry name" value="PROTEIN_KINASE_ATP"/>
    <property type="match status" value="1"/>
</dbReference>
<evidence type="ECO:0000313" key="20">
    <source>
        <dbReference type="Proteomes" id="UP000604825"/>
    </source>
</evidence>
<organism evidence="19 20">
    <name type="scientific">Miscanthus lutarioriparius</name>
    <dbReference type="NCBI Taxonomy" id="422564"/>
    <lineage>
        <taxon>Eukaryota</taxon>
        <taxon>Viridiplantae</taxon>
        <taxon>Streptophyta</taxon>
        <taxon>Embryophyta</taxon>
        <taxon>Tracheophyta</taxon>
        <taxon>Spermatophyta</taxon>
        <taxon>Magnoliopsida</taxon>
        <taxon>Liliopsida</taxon>
        <taxon>Poales</taxon>
        <taxon>Poaceae</taxon>
        <taxon>PACMAD clade</taxon>
        <taxon>Panicoideae</taxon>
        <taxon>Andropogonodae</taxon>
        <taxon>Andropogoneae</taxon>
        <taxon>Saccharinae</taxon>
        <taxon>Miscanthus</taxon>
    </lineage>
</organism>
<dbReference type="CDD" id="cd14137">
    <property type="entry name" value="STKc_GSK3"/>
    <property type="match status" value="1"/>
</dbReference>
<evidence type="ECO:0000256" key="1">
    <source>
        <dbReference type="ARBA" id="ARBA00005527"/>
    </source>
</evidence>
<evidence type="ECO:0000256" key="5">
    <source>
        <dbReference type="ARBA" id="ARBA00022723"/>
    </source>
</evidence>
<dbReference type="FunFam" id="3.30.160.60:FF:001849">
    <property type="entry name" value="Zinc finger CCCH domain-containing protein 3"/>
    <property type="match status" value="1"/>
</dbReference>
<keyword evidence="3" id="KW-0723">Serine/threonine-protein kinase</keyword>
<dbReference type="GO" id="GO:0005524">
    <property type="term" value="F:ATP binding"/>
    <property type="evidence" value="ECO:0007669"/>
    <property type="project" value="UniProtKB-UniRule"/>
</dbReference>
<evidence type="ECO:0000256" key="6">
    <source>
        <dbReference type="ARBA" id="ARBA00022741"/>
    </source>
</evidence>
<dbReference type="PANTHER" id="PTHR24057:SF79">
    <property type="entry name" value="NON-SPECIFIC SERINE_THREONINE PROTEIN KINASE"/>
    <property type="match status" value="1"/>
</dbReference>
<dbReference type="InterPro" id="IPR036236">
    <property type="entry name" value="Znf_C2H2_sf"/>
</dbReference>
<evidence type="ECO:0000256" key="12">
    <source>
        <dbReference type="ARBA" id="ARBA00047899"/>
    </source>
</evidence>
<dbReference type="EC" id="2.7.11.1" evidence="2"/>
<dbReference type="InterPro" id="IPR036855">
    <property type="entry name" value="Znf_CCCH_sf"/>
</dbReference>
<comment type="catalytic activity">
    <reaction evidence="13">
        <text>L-seryl-[protein] + ATP = O-phospho-L-seryl-[protein] + ADP + H(+)</text>
        <dbReference type="Rhea" id="RHEA:17989"/>
        <dbReference type="Rhea" id="RHEA-COMP:9863"/>
        <dbReference type="Rhea" id="RHEA-COMP:11604"/>
        <dbReference type="ChEBI" id="CHEBI:15378"/>
        <dbReference type="ChEBI" id="CHEBI:29999"/>
        <dbReference type="ChEBI" id="CHEBI:30616"/>
        <dbReference type="ChEBI" id="CHEBI:83421"/>
        <dbReference type="ChEBI" id="CHEBI:456216"/>
        <dbReference type="EC" id="2.7.11.1"/>
    </reaction>
</comment>
<evidence type="ECO:0000256" key="3">
    <source>
        <dbReference type="ARBA" id="ARBA00022527"/>
    </source>
</evidence>
<dbReference type="InterPro" id="IPR011009">
    <property type="entry name" value="Kinase-like_dom_sf"/>
</dbReference>
<dbReference type="Proteomes" id="UP000604825">
    <property type="component" value="Unassembled WGS sequence"/>
</dbReference>
<feature type="domain" description="C3H1-type" evidence="18">
    <location>
        <begin position="458"/>
        <end position="486"/>
    </location>
</feature>
<keyword evidence="9 14" id="KW-0862">Zinc</keyword>
<keyword evidence="10 15" id="KW-0067">ATP-binding</keyword>
<dbReference type="Gene3D" id="4.10.1000.10">
    <property type="entry name" value="Zinc finger, CCCH-type"/>
    <property type="match status" value="1"/>
</dbReference>
<dbReference type="FunFam" id="4.10.1000.10:FF:000061">
    <property type="entry name" value="Zinc finger CCCH domain-containing protein 3"/>
    <property type="match status" value="1"/>
</dbReference>
<feature type="compositionally biased region" description="Pro residues" evidence="16">
    <location>
        <begin position="546"/>
        <end position="564"/>
    </location>
</feature>
<proteinExistence type="inferred from homology"/>
<feature type="zinc finger region" description="C3H1-type" evidence="14">
    <location>
        <begin position="458"/>
        <end position="486"/>
    </location>
</feature>
<dbReference type="GO" id="GO:1900458">
    <property type="term" value="P:negative regulation of brassinosteroid mediated signaling pathway"/>
    <property type="evidence" value="ECO:0007669"/>
    <property type="project" value="UniProtKB-ARBA"/>
</dbReference>
<dbReference type="PROSITE" id="PS50011">
    <property type="entry name" value="PROTEIN_KINASE_DOM"/>
    <property type="match status" value="1"/>
</dbReference>
<dbReference type="SUPFAM" id="SSF56112">
    <property type="entry name" value="Protein kinase-like (PK-like)"/>
    <property type="match status" value="1"/>
</dbReference>
<dbReference type="Pfam" id="PF06220">
    <property type="entry name" value="zf-U1"/>
    <property type="match status" value="1"/>
</dbReference>
<protein>
    <recommendedName>
        <fullName evidence="2">non-specific serine/threonine protein kinase</fullName>
        <ecNumber evidence="2">2.7.11.1</ecNumber>
    </recommendedName>
</protein>
<reference evidence="19" key="1">
    <citation type="submission" date="2020-10" db="EMBL/GenBank/DDBJ databases">
        <authorList>
            <person name="Han B."/>
            <person name="Lu T."/>
            <person name="Zhao Q."/>
            <person name="Huang X."/>
            <person name="Zhao Y."/>
        </authorList>
    </citation>
    <scope>NUCLEOTIDE SEQUENCE</scope>
</reference>
<keyword evidence="20" id="KW-1185">Reference proteome</keyword>
<dbReference type="FunFam" id="1.10.510.10:FF:000082">
    <property type="entry name" value="Shaggy-related protein kinase kappa"/>
    <property type="match status" value="1"/>
</dbReference>
<name>A0A811P280_9POAL</name>
<dbReference type="SMART" id="SM00356">
    <property type="entry name" value="ZnF_C3H1"/>
    <property type="match status" value="1"/>
</dbReference>
<dbReference type="InterPro" id="IPR003604">
    <property type="entry name" value="Matrin/U1-like-C_Znf_C2H2"/>
</dbReference>
<evidence type="ECO:0000256" key="16">
    <source>
        <dbReference type="SAM" id="MobiDB-lite"/>
    </source>
</evidence>
<dbReference type="OrthoDB" id="272141at2759"/>